<evidence type="ECO:0000256" key="2">
    <source>
        <dbReference type="ARBA" id="ARBA00008023"/>
    </source>
</evidence>
<evidence type="ECO:0000256" key="9">
    <source>
        <dbReference type="ARBA" id="ARBA00023211"/>
    </source>
</evidence>
<dbReference type="Proteomes" id="UP000494165">
    <property type="component" value="Unassembled WGS sequence"/>
</dbReference>
<keyword evidence="16" id="KW-1185">Reference proteome</keyword>
<dbReference type="GO" id="GO:0046872">
    <property type="term" value="F:metal ion binding"/>
    <property type="evidence" value="ECO:0007669"/>
    <property type="project" value="UniProtKB-KW"/>
</dbReference>
<dbReference type="GO" id="GO:0000166">
    <property type="term" value="F:nucleotide binding"/>
    <property type="evidence" value="ECO:0007669"/>
    <property type="project" value="UniProtKB-KW"/>
</dbReference>
<comment type="caution">
    <text evidence="15">The sequence shown here is derived from an EMBL/GenBank/DDBJ whole genome shotgun (WGS) entry which is preliminary data.</text>
</comment>
<dbReference type="AlphaFoldDB" id="A0A8S1CQL9"/>
<evidence type="ECO:0000256" key="14">
    <source>
        <dbReference type="HAMAP-Rule" id="MF_03148"/>
    </source>
</evidence>
<keyword evidence="5 14" id="KW-0547">Nucleotide-binding</keyword>
<comment type="catalytic activity">
    <reaction evidence="12">
        <text>dITP + H2O = dIMP + diphosphate + H(+)</text>
        <dbReference type="Rhea" id="RHEA:28342"/>
        <dbReference type="ChEBI" id="CHEBI:15377"/>
        <dbReference type="ChEBI" id="CHEBI:15378"/>
        <dbReference type="ChEBI" id="CHEBI:33019"/>
        <dbReference type="ChEBI" id="CHEBI:61194"/>
        <dbReference type="ChEBI" id="CHEBI:61382"/>
        <dbReference type="EC" id="3.6.1.66"/>
    </reaction>
    <physiologicalReaction direction="left-to-right" evidence="12">
        <dbReference type="Rhea" id="RHEA:28343"/>
    </physiologicalReaction>
</comment>
<feature type="binding site" evidence="14">
    <location>
        <position position="40"/>
    </location>
    <ligand>
        <name>Mg(2+)</name>
        <dbReference type="ChEBI" id="CHEBI:18420"/>
    </ligand>
</feature>
<evidence type="ECO:0000256" key="8">
    <source>
        <dbReference type="ARBA" id="ARBA00023080"/>
    </source>
</evidence>
<dbReference type="InterPro" id="IPR027502">
    <property type="entry name" value="ITPase"/>
</dbReference>
<comment type="catalytic activity">
    <reaction evidence="14">
        <text>XTP + H2O = XMP + diphosphate + H(+)</text>
        <dbReference type="Rhea" id="RHEA:28610"/>
        <dbReference type="ChEBI" id="CHEBI:15377"/>
        <dbReference type="ChEBI" id="CHEBI:15378"/>
        <dbReference type="ChEBI" id="CHEBI:33019"/>
        <dbReference type="ChEBI" id="CHEBI:57464"/>
        <dbReference type="ChEBI" id="CHEBI:61314"/>
        <dbReference type="EC" id="3.6.1.66"/>
    </reaction>
</comment>
<dbReference type="InterPro" id="IPR029001">
    <property type="entry name" value="ITPase-like_fam"/>
</dbReference>
<keyword evidence="6 14" id="KW-0378">Hydrolase</keyword>
<evidence type="ECO:0000256" key="12">
    <source>
        <dbReference type="ARBA" id="ARBA00093255"/>
    </source>
</evidence>
<comment type="subcellular location">
    <subcellularLocation>
        <location evidence="1 14">Cytoplasm</location>
    </subcellularLocation>
</comment>
<dbReference type="GO" id="GO:0009204">
    <property type="term" value="P:deoxyribonucleoside triphosphate catabolic process"/>
    <property type="evidence" value="ECO:0007669"/>
    <property type="project" value="UniProtKB-UniRule"/>
</dbReference>
<evidence type="ECO:0000313" key="16">
    <source>
        <dbReference type="Proteomes" id="UP000494165"/>
    </source>
</evidence>
<reference evidence="15 16" key="1">
    <citation type="submission" date="2020-04" db="EMBL/GenBank/DDBJ databases">
        <authorList>
            <person name="Alioto T."/>
            <person name="Alioto T."/>
            <person name="Gomez Garrido J."/>
        </authorList>
    </citation>
    <scope>NUCLEOTIDE SEQUENCE [LARGE SCALE GENOMIC DNA]</scope>
</reference>
<dbReference type="GO" id="GO:0035870">
    <property type="term" value="F:dITP diphosphatase activity"/>
    <property type="evidence" value="ECO:0007669"/>
    <property type="project" value="UniProtKB-UniRule"/>
</dbReference>
<comment type="similarity">
    <text evidence="2 14">Belongs to the HAM1 NTPase family.</text>
</comment>
<dbReference type="SUPFAM" id="SSF52972">
    <property type="entry name" value="ITPase-like"/>
    <property type="match status" value="1"/>
</dbReference>
<evidence type="ECO:0000256" key="3">
    <source>
        <dbReference type="ARBA" id="ARBA00022490"/>
    </source>
</evidence>
<feature type="binding site" evidence="14">
    <location>
        <position position="68"/>
    </location>
    <ligand>
        <name>Mg(2+)</name>
        <dbReference type="ChEBI" id="CHEBI:18420"/>
    </ligand>
</feature>
<dbReference type="HAMAP" id="MF_03148">
    <property type="entry name" value="HAM1_NTPase"/>
    <property type="match status" value="1"/>
</dbReference>
<feature type="binding site" evidence="14">
    <location>
        <begin position="68"/>
        <end position="69"/>
    </location>
    <ligand>
        <name>ITP</name>
        <dbReference type="ChEBI" id="CHEBI:61402"/>
    </ligand>
</feature>
<keyword evidence="3 14" id="KW-0963">Cytoplasm</keyword>
<feature type="binding site" evidence="14">
    <location>
        <position position="170"/>
    </location>
    <ligand>
        <name>ITP</name>
        <dbReference type="ChEBI" id="CHEBI:61402"/>
    </ligand>
</feature>
<proteinExistence type="inferred from homology"/>
<dbReference type="InterPro" id="IPR002637">
    <property type="entry name" value="RdgB/HAM1"/>
</dbReference>
<evidence type="ECO:0000256" key="4">
    <source>
        <dbReference type="ARBA" id="ARBA00022723"/>
    </source>
</evidence>
<feature type="binding site" evidence="14">
    <location>
        <begin position="175"/>
        <end position="176"/>
    </location>
    <ligand>
        <name>ITP</name>
        <dbReference type="ChEBI" id="CHEBI:61402"/>
    </ligand>
</feature>
<dbReference type="GO" id="GO:0009117">
    <property type="term" value="P:nucleotide metabolic process"/>
    <property type="evidence" value="ECO:0007669"/>
    <property type="project" value="UniProtKB-KW"/>
</dbReference>
<evidence type="ECO:0000256" key="5">
    <source>
        <dbReference type="ARBA" id="ARBA00022741"/>
    </source>
</evidence>
<name>A0A8S1CQL9_9INSE</name>
<sequence length="193" mass="21391">MSKTTVVFVTGNAKKLEEVVAILGKNFPHEFTSKKLDLPEYQGEIDDICKAKCLEAAKLVQGPVVVEDTSLCFNSLGGLPGPYIKWFLDKLGPEGLHRMLAGWEDKSAKAICTMAYCSGPSATTSQVQLFQGIVDGDIVSPRGPRLFGWDPCFQPKGYDQTFAELPKEQKNLISHRALAVMNMKNFFEKENEK</sequence>
<dbReference type="GO" id="GO:0036222">
    <property type="term" value="F:XTP diphosphatase activity"/>
    <property type="evidence" value="ECO:0007669"/>
    <property type="project" value="UniProtKB-UniRule"/>
</dbReference>
<evidence type="ECO:0000256" key="1">
    <source>
        <dbReference type="ARBA" id="ARBA00004496"/>
    </source>
</evidence>
<feature type="binding site" evidence="14">
    <location>
        <begin position="147"/>
        <end position="150"/>
    </location>
    <ligand>
        <name>ITP</name>
        <dbReference type="ChEBI" id="CHEBI:61402"/>
    </ligand>
</feature>
<evidence type="ECO:0000256" key="11">
    <source>
        <dbReference type="ARBA" id="ARBA00093218"/>
    </source>
</evidence>
<comment type="subunit">
    <text evidence="14">Homodimer.</text>
</comment>
<keyword evidence="8 14" id="KW-0546">Nucleotide metabolism</keyword>
<feature type="binding site" evidence="14">
    <location>
        <begin position="10"/>
        <end position="15"/>
    </location>
    <ligand>
        <name>ITP</name>
        <dbReference type="ChEBI" id="CHEBI:61402"/>
    </ligand>
</feature>
<comment type="catalytic activity">
    <reaction evidence="13">
        <text>N(6)-hydroxy-dATP + H2O = N(6)-hydroxy-dAMP + diphosphate + H(+)</text>
        <dbReference type="Rhea" id="RHEA:83971"/>
        <dbReference type="ChEBI" id="CHEBI:15377"/>
        <dbReference type="ChEBI" id="CHEBI:15378"/>
        <dbReference type="ChEBI" id="CHEBI:33019"/>
        <dbReference type="ChEBI" id="CHEBI:233529"/>
        <dbReference type="ChEBI" id="CHEBI:233530"/>
    </reaction>
    <physiologicalReaction direction="left-to-right" evidence="13">
        <dbReference type="Rhea" id="RHEA:83972"/>
    </physiologicalReaction>
</comment>
<organism evidence="15 16">
    <name type="scientific">Cloeon dipterum</name>
    <dbReference type="NCBI Taxonomy" id="197152"/>
    <lineage>
        <taxon>Eukaryota</taxon>
        <taxon>Metazoa</taxon>
        <taxon>Ecdysozoa</taxon>
        <taxon>Arthropoda</taxon>
        <taxon>Hexapoda</taxon>
        <taxon>Insecta</taxon>
        <taxon>Pterygota</taxon>
        <taxon>Palaeoptera</taxon>
        <taxon>Ephemeroptera</taxon>
        <taxon>Pisciforma</taxon>
        <taxon>Baetidae</taxon>
        <taxon>Cloeon</taxon>
    </lineage>
</organism>
<comment type="function">
    <text evidence="14">Pyrophosphatase that hydrolyzes non-canonical purine nucleotides such as inosine triphosphate (ITP), deoxyinosine triphosphate (dITP) or xanthosine 5'-triphosphate (XTP) to their respective monophosphate derivatives. The enzyme does not distinguish between the deoxy- and ribose forms. Probably excludes non-canonical purines from RNA and DNA precursor pools, thus preventing their incorporation into RNA and DNA and avoiding chromosomal lesions.</text>
</comment>
<dbReference type="OrthoDB" id="6288734at2759"/>
<comment type="function">
    <text evidence="10">Pyrophosphatase that hydrolyzes the non-canonical purine nucleotides inosine triphosphate (ITP), deoxyinosine triphosphate (dITP) as well as 2'-deoxy-N-6-hydroxylaminopurine triphosphate (dHAPTP) and xanthosine 5'-triphosphate (XTP) to their respective monophosphate derivatives. The enzyme does not distinguish between the deoxy- and ribose forms. Probably excludes non-canonical purines from RNA and DNA precursor pools, thus preventing their incorporation into RNA and DNA and avoiding chromosomal lesions.</text>
</comment>
<dbReference type="FunFam" id="3.90.950.10:FF:000003">
    <property type="entry name" value="Inosine triphosphate pyrophosphatase"/>
    <property type="match status" value="1"/>
</dbReference>
<dbReference type="PANTHER" id="PTHR11067:SF9">
    <property type="entry name" value="INOSINE TRIPHOSPHATE PYROPHOSPHATASE"/>
    <property type="match status" value="1"/>
</dbReference>
<dbReference type="Gene3D" id="3.90.950.10">
    <property type="match status" value="1"/>
</dbReference>
<accession>A0A8S1CQL9</accession>
<evidence type="ECO:0000256" key="6">
    <source>
        <dbReference type="ARBA" id="ARBA00022801"/>
    </source>
</evidence>
<dbReference type="GO" id="GO:0036220">
    <property type="term" value="F:ITP diphosphatase activity"/>
    <property type="evidence" value="ECO:0007669"/>
    <property type="project" value="UniProtKB-UniRule"/>
</dbReference>
<dbReference type="CDD" id="cd00515">
    <property type="entry name" value="HAM1"/>
    <property type="match status" value="1"/>
</dbReference>
<evidence type="ECO:0000256" key="13">
    <source>
        <dbReference type="ARBA" id="ARBA00093271"/>
    </source>
</evidence>
<keyword evidence="7 14" id="KW-0460">Magnesium</keyword>
<dbReference type="EMBL" id="CADEPI010000052">
    <property type="protein sequence ID" value="CAB3370332.1"/>
    <property type="molecule type" value="Genomic_DNA"/>
</dbReference>
<evidence type="ECO:0000313" key="15">
    <source>
        <dbReference type="EMBL" id="CAB3370332.1"/>
    </source>
</evidence>
<dbReference type="Pfam" id="PF01725">
    <property type="entry name" value="Ham1p_like"/>
    <property type="match status" value="1"/>
</dbReference>
<dbReference type="EC" id="3.6.1.66" evidence="14"/>
<protein>
    <recommendedName>
        <fullName evidence="14">Inosine triphosphate pyrophosphatase</fullName>
        <shortName evidence="14">ITPase</shortName>
        <shortName evidence="14">Inosine triphosphatase</shortName>
        <ecNumber evidence="14">3.6.1.66</ecNumber>
    </recommendedName>
    <alternativeName>
        <fullName evidence="14">Non-canonical purine NTP pyrophosphatase</fullName>
    </alternativeName>
    <alternativeName>
        <fullName evidence="14">Non-standard purine NTP pyrophosphatase</fullName>
    </alternativeName>
    <alternativeName>
        <fullName evidence="14">Nucleoside-triphosphate diphosphatase</fullName>
    </alternativeName>
    <alternativeName>
        <fullName evidence="14">Nucleoside-triphosphate pyrophosphatase</fullName>
        <shortName evidence="14">NTPase</shortName>
    </alternativeName>
    <alternativeName>
        <fullName evidence="14">XTP/dITP diphosphatase</fullName>
    </alternativeName>
</protein>
<gene>
    <name evidence="15" type="ORF">CLODIP_2_CD10709</name>
</gene>
<dbReference type="GO" id="GO:0005737">
    <property type="term" value="C:cytoplasm"/>
    <property type="evidence" value="ECO:0007669"/>
    <property type="project" value="UniProtKB-SubCell"/>
</dbReference>
<comment type="catalytic activity">
    <reaction evidence="11">
        <text>ITP + H2O = IMP + diphosphate + H(+)</text>
        <dbReference type="Rhea" id="RHEA:29399"/>
        <dbReference type="ChEBI" id="CHEBI:15377"/>
        <dbReference type="ChEBI" id="CHEBI:15378"/>
        <dbReference type="ChEBI" id="CHEBI:33019"/>
        <dbReference type="ChEBI" id="CHEBI:58053"/>
        <dbReference type="ChEBI" id="CHEBI:61402"/>
        <dbReference type="EC" id="3.6.1.66"/>
    </reaction>
    <physiologicalReaction direction="left-to-right" evidence="11">
        <dbReference type="Rhea" id="RHEA:29400"/>
    </physiologicalReaction>
</comment>
<evidence type="ECO:0000256" key="10">
    <source>
        <dbReference type="ARBA" id="ARBA00054940"/>
    </source>
</evidence>
<comment type="cofactor">
    <cofactor evidence="14">
        <name>Mg(2+)</name>
        <dbReference type="ChEBI" id="CHEBI:18420"/>
    </cofactor>
    <cofactor evidence="14">
        <name>Mn(2+)</name>
        <dbReference type="ChEBI" id="CHEBI:29035"/>
    </cofactor>
    <text evidence="14">Binds 1 divalent metal cation per subunit; can use either Mg(2+) or Mn(2+).</text>
</comment>
<keyword evidence="9 14" id="KW-0464">Manganese</keyword>
<dbReference type="PANTHER" id="PTHR11067">
    <property type="entry name" value="INOSINE TRIPHOSPHATE PYROPHOSPHATASE/HAM1 PROTEIN"/>
    <property type="match status" value="1"/>
</dbReference>
<feature type="binding site" evidence="14">
    <location>
        <position position="52"/>
    </location>
    <ligand>
        <name>ITP</name>
        <dbReference type="ChEBI" id="CHEBI:61402"/>
    </ligand>
</feature>
<evidence type="ECO:0000256" key="7">
    <source>
        <dbReference type="ARBA" id="ARBA00022842"/>
    </source>
</evidence>
<keyword evidence="4 14" id="KW-0479">Metal-binding</keyword>